<proteinExistence type="predicted"/>
<organism evidence="1 2">
    <name type="scientific">Effrenium voratum</name>
    <dbReference type="NCBI Taxonomy" id="2562239"/>
    <lineage>
        <taxon>Eukaryota</taxon>
        <taxon>Sar</taxon>
        <taxon>Alveolata</taxon>
        <taxon>Dinophyceae</taxon>
        <taxon>Suessiales</taxon>
        <taxon>Symbiodiniaceae</taxon>
        <taxon>Effrenium</taxon>
    </lineage>
</organism>
<dbReference type="AlphaFoldDB" id="A0AA36NFZ6"/>
<dbReference type="SUPFAM" id="SSF53335">
    <property type="entry name" value="S-adenosyl-L-methionine-dependent methyltransferases"/>
    <property type="match status" value="1"/>
</dbReference>
<sequence length="863" mass="96934">MLCEERLLSPEAGELPAYLALLDACLAVNQDRDDRSEGGPRPEVDRIFKATGRTVPQLAYSQGRRAGGTQLPAALLTHVFGEMELSAVFHAGHLSAYDRRLLAARGVPLEVDVGGACVAARGFTALRLRQPLNTVNCLSSLLESIQAHEIAPSFVEVELRASDLGLLVSTLLAAGYQYFKVSRLDGLFGDQAGDWRLGLAWRNFSVAGDALALRRAKRRRFSLHAALPAAKRLALCLSGQLRGRSGVEDLRWVRRFQSFDAFAVVPMEDCRRARELLTESFLQAEVLCVDGLFMSPEELRWLSEAPKADPAICPGHHCVYVWRDVETCGRLLRRHMARFRRSYWRVVRMRLDLHMEIFPQDVAAAFADEETIWAYAIPDRQWIAMPDRFALGPQQLMLDVYFTTYTWMLARESWQHYDPFFRPACQRRGHLLVVGGRVEALAKTWPCPEHSARGLAYPGPENVLEARLLTYEVPGGHGVAFRLRRDICFSQGDNFCERVPIRHRHGYWMNGRSENWTRFVSRQAAVPGSEKLETRLLGYDATFAARLAEFLFEQWAEAPPKVLVLGAGRGALAEQLGRWGLPVAAVDGNCLVHFTSGHGLCADLMEDLGLAWRRSCEAPNAKSFCSWLHGPRVDWAVALNLVRDIPRFLMSRLAAALRHGRGIILSWTPRRPCEAAKMRRLRELLHRAGYRPDRSASRQLRIFGGLLCCPWNEHALVLRRQRERFWGCGLQPKQLPHSAGCVFGQNYGCVEGGVWAHFGCRARFGAVACSSEWDYTECPWQGPAPLQRRFSRPQRSVPVARALQRSDLSQTNRVEASVNSSRFTRLFGLPLSWLYDAMDPLTTTAGEWSGKATGLCALCSSAL</sequence>
<protein>
    <submittedName>
        <fullName evidence="1">Uncharacterized protein</fullName>
    </submittedName>
</protein>
<reference evidence="1" key="1">
    <citation type="submission" date="2023-08" db="EMBL/GenBank/DDBJ databases">
        <authorList>
            <person name="Chen Y."/>
            <person name="Shah S."/>
            <person name="Dougan E. K."/>
            <person name="Thang M."/>
            <person name="Chan C."/>
        </authorList>
    </citation>
    <scope>NUCLEOTIDE SEQUENCE</scope>
</reference>
<accession>A0AA36NFZ6</accession>
<evidence type="ECO:0000313" key="1">
    <source>
        <dbReference type="EMBL" id="CAJ1400688.1"/>
    </source>
</evidence>
<keyword evidence="2" id="KW-1185">Reference proteome</keyword>
<dbReference type="EMBL" id="CAUJNA010003381">
    <property type="protein sequence ID" value="CAJ1400688.1"/>
    <property type="molecule type" value="Genomic_DNA"/>
</dbReference>
<gene>
    <name evidence="1" type="ORF">EVOR1521_LOCUS23986</name>
</gene>
<dbReference type="InterPro" id="IPR029063">
    <property type="entry name" value="SAM-dependent_MTases_sf"/>
</dbReference>
<comment type="caution">
    <text evidence="1">The sequence shown here is derived from an EMBL/GenBank/DDBJ whole genome shotgun (WGS) entry which is preliminary data.</text>
</comment>
<name>A0AA36NFZ6_9DINO</name>
<dbReference type="Proteomes" id="UP001178507">
    <property type="component" value="Unassembled WGS sequence"/>
</dbReference>
<evidence type="ECO:0000313" key="2">
    <source>
        <dbReference type="Proteomes" id="UP001178507"/>
    </source>
</evidence>